<feature type="compositionally biased region" description="Basic and acidic residues" evidence="1">
    <location>
        <begin position="365"/>
        <end position="376"/>
    </location>
</feature>
<dbReference type="AlphaFoldDB" id="A0A834BS52"/>
<evidence type="ECO:0000256" key="1">
    <source>
        <dbReference type="SAM" id="MobiDB-lite"/>
    </source>
</evidence>
<feature type="region of interest" description="Disordered" evidence="1">
    <location>
        <begin position="79"/>
        <end position="102"/>
    </location>
</feature>
<gene>
    <name evidence="2" type="ORF">FQA47_016861</name>
</gene>
<reference evidence="2" key="1">
    <citation type="journal article" name="BMC Genomics">
        <title>Long-read sequencing and de novo genome assembly of marine medaka (Oryzias melastigma).</title>
        <authorList>
            <person name="Liang P."/>
            <person name="Saqib H.S.A."/>
            <person name="Ni X."/>
            <person name="Shen Y."/>
        </authorList>
    </citation>
    <scope>NUCLEOTIDE SEQUENCE</scope>
    <source>
        <strain evidence="2">Bigg-433</strain>
    </source>
</reference>
<feature type="compositionally biased region" description="Low complexity" evidence="1">
    <location>
        <begin position="84"/>
        <end position="102"/>
    </location>
</feature>
<organism evidence="2 3">
    <name type="scientific">Oryzias melastigma</name>
    <name type="common">Marine medaka</name>
    <dbReference type="NCBI Taxonomy" id="30732"/>
    <lineage>
        <taxon>Eukaryota</taxon>
        <taxon>Metazoa</taxon>
        <taxon>Chordata</taxon>
        <taxon>Craniata</taxon>
        <taxon>Vertebrata</taxon>
        <taxon>Euteleostomi</taxon>
        <taxon>Actinopterygii</taxon>
        <taxon>Neopterygii</taxon>
        <taxon>Teleostei</taxon>
        <taxon>Neoteleostei</taxon>
        <taxon>Acanthomorphata</taxon>
        <taxon>Ovalentaria</taxon>
        <taxon>Atherinomorphae</taxon>
        <taxon>Beloniformes</taxon>
        <taxon>Adrianichthyidae</taxon>
        <taxon>Oryziinae</taxon>
        <taxon>Oryzias</taxon>
    </lineage>
</organism>
<feature type="compositionally biased region" description="Acidic residues" evidence="1">
    <location>
        <begin position="280"/>
        <end position="292"/>
    </location>
</feature>
<feature type="region of interest" description="Disordered" evidence="1">
    <location>
        <begin position="1"/>
        <end position="35"/>
    </location>
</feature>
<feature type="compositionally biased region" description="Low complexity" evidence="1">
    <location>
        <begin position="135"/>
        <end position="191"/>
    </location>
</feature>
<accession>A0A834BS52</accession>
<proteinExistence type="predicted"/>
<feature type="compositionally biased region" description="Low complexity" evidence="1">
    <location>
        <begin position="300"/>
        <end position="335"/>
    </location>
</feature>
<dbReference type="Proteomes" id="UP000646548">
    <property type="component" value="Unassembled WGS sequence"/>
</dbReference>
<protein>
    <submittedName>
        <fullName evidence="2">Uncharacterized protein</fullName>
    </submittedName>
</protein>
<comment type="caution">
    <text evidence="2">The sequence shown here is derived from an EMBL/GenBank/DDBJ whole genome shotgun (WGS) entry which is preliminary data.</text>
</comment>
<name>A0A834BS52_ORYME</name>
<feature type="region of interest" description="Disordered" evidence="1">
    <location>
        <begin position="120"/>
        <end position="376"/>
    </location>
</feature>
<dbReference type="EMBL" id="WKFB01000973">
    <property type="protein sequence ID" value="KAF6716380.1"/>
    <property type="molecule type" value="Genomic_DNA"/>
</dbReference>
<sequence>MGCSSSSAQTVDQEKKPGTKPEETNGDTQGVRNGIVADDAKTIEDQMQLPVQTALPENLQTGAEDDGEPVLMAIEAQEDLGSGEDLLAAPEPQEAAPETAALAEDVSAEHPPVVEVLAESVQAEAPTATEEEAPAADAELAPSEPAEVLTVSEAVEPPAAVAQETPAVETAEAPAEAAVGAPVEDAPPAEAQIPNSASEAALETPAEVLENKPDESSVPVLNVASVPAEPSEPVDEEPIVDAEIAAATVPEMPSSPAVSADAQAELHPPTVGGGASTATDDTEGTPEPEPDAVVEQFQNAEASSVSETLSEEAAASSVTSEADTETASVVEPSPIESEELSSPEPAAGPDQEGSADVSSFDQTLEEIHSGTAKKED</sequence>
<feature type="compositionally biased region" description="Polar residues" evidence="1">
    <location>
        <begin position="1"/>
        <end position="11"/>
    </location>
</feature>
<evidence type="ECO:0000313" key="2">
    <source>
        <dbReference type="EMBL" id="KAF6716380.1"/>
    </source>
</evidence>
<evidence type="ECO:0000313" key="3">
    <source>
        <dbReference type="Proteomes" id="UP000646548"/>
    </source>
</evidence>
<feature type="compositionally biased region" description="Basic and acidic residues" evidence="1">
    <location>
        <begin position="12"/>
        <end position="23"/>
    </location>
</feature>